<dbReference type="PANTHER" id="PTHR45125:SF51">
    <property type="entry name" value="F21J9.4-RELATED"/>
    <property type="match status" value="1"/>
</dbReference>
<accession>A0AAD4ZLV0</accession>
<dbReference type="PANTHER" id="PTHR45125">
    <property type="entry name" value="F21J9.4-RELATED"/>
    <property type="match status" value="1"/>
</dbReference>
<dbReference type="EMBL" id="JAJFAZ020000001">
    <property type="protein sequence ID" value="KAI5350423.1"/>
    <property type="molecule type" value="Genomic_DNA"/>
</dbReference>
<evidence type="ECO:0000313" key="1">
    <source>
        <dbReference type="EMBL" id="KAI5350423.1"/>
    </source>
</evidence>
<reference evidence="1 2" key="1">
    <citation type="journal article" date="2022" name="G3 (Bethesda)">
        <title>Whole-genome sequence and methylome profiling of the almond [Prunus dulcis (Mill.) D.A. Webb] cultivar 'Nonpareil'.</title>
        <authorList>
            <person name="D'Amico-Willman K.M."/>
            <person name="Ouma W.Z."/>
            <person name="Meulia T."/>
            <person name="Sideli G.M."/>
            <person name="Gradziel T.M."/>
            <person name="Fresnedo-Ramirez J."/>
        </authorList>
    </citation>
    <scope>NUCLEOTIDE SEQUENCE [LARGE SCALE GENOMIC DNA]</scope>
    <source>
        <strain evidence="1">Clone GOH B32 T37-40</strain>
    </source>
</reference>
<keyword evidence="2" id="KW-1185">Reference proteome</keyword>
<sequence>MDSQYSQFPKFSTRQSQFSSEVCDQVNVEVSKRKKIRGAGFNKDEDRLLFSASLNNSMDAIHGNEQKRRTFWARIVEYYNQNKWFDSSRTDRMLSQRWQKNQKEVNRFSGCIATINERNQSGKTEHDKIGDAKATYEAIHKAK</sequence>
<dbReference type="Proteomes" id="UP001054821">
    <property type="component" value="Chromosome 1"/>
</dbReference>
<evidence type="ECO:0000313" key="2">
    <source>
        <dbReference type="Proteomes" id="UP001054821"/>
    </source>
</evidence>
<proteinExistence type="predicted"/>
<gene>
    <name evidence="1" type="ORF">L3X38_003314</name>
</gene>
<name>A0AAD4ZLV0_PRUDU</name>
<organism evidence="1 2">
    <name type="scientific">Prunus dulcis</name>
    <name type="common">Almond</name>
    <name type="synonym">Amygdalus dulcis</name>
    <dbReference type="NCBI Taxonomy" id="3755"/>
    <lineage>
        <taxon>Eukaryota</taxon>
        <taxon>Viridiplantae</taxon>
        <taxon>Streptophyta</taxon>
        <taxon>Embryophyta</taxon>
        <taxon>Tracheophyta</taxon>
        <taxon>Spermatophyta</taxon>
        <taxon>Magnoliopsida</taxon>
        <taxon>eudicotyledons</taxon>
        <taxon>Gunneridae</taxon>
        <taxon>Pentapetalae</taxon>
        <taxon>rosids</taxon>
        <taxon>fabids</taxon>
        <taxon>Rosales</taxon>
        <taxon>Rosaceae</taxon>
        <taxon>Amygdaloideae</taxon>
        <taxon>Amygdaleae</taxon>
        <taxon>Prunus</taxon>
    </lineage>
</organism>
<protein>
    <submittedName>
        <fullName evidence="1">Uncharacterized protein</fullName>
    </submittedName>
</protein>
<comment type="caution">
    <text evidence="1">The sequence shown here is derived from an EMBL/GenBank/DDBJ whole genome shotgun (WGS) entry which is preliminary data.</text>
</comment>
<dbReference type="AlphaFoldDB" id="A0AAD4ZLV0"/>